<dbReference type="HAMAP" id="MF_01368">
    <property type="entry name" value="Ribosomal_bL17"/>
    <property type="match status" value="1"/>
</dbReference>
<keyword evidence="4" id="KW-0496">Mitochondrion</keyword>
<evidence type="ECO:0000313" key="10">
    <source>
        <dbReference type="EMBL" id="OAG07266.1"/>
    </source>
</evidence>
<dbReference type="FunFam" id="3.90.1030.10:FF:000005">
    <property type="entry name" value="Probable 50S ribosomal protein L17"/>
    <property type="match status" value="1"/>
</dbReference>
<organism evidence="10 11">
    <name type="scientific">Paraphaeosphaeria sporulosa</name>
    <dbReference type="NCBI Taxonomy" id="1460663"/>
    <lineage>
        <taxon>Eukaryota</taxon>
        <taxon>Fungi</taxon>
        <taxon>Dikarya</taxon>
        <taxon>Ascomycota</taxon>
        <taxon>Pezizomycotina</taxon>
        <taxon>Dothideomycetes</taxon>
        <taxon>Pleosporomycetidae</taxon>
        <taxon>Pleosporales</taxon>
        <taxon>Massarineae</taxon>
        <taxon>Didymosphaeriaceae</taxon>
        <taxon>Paraphaeosphaeria</taxon>
    </lineage>
</organism>
<feature type="region of interest" description="Disordered" evidence="9">
    <location>
        <begin position="241"/>
        <end position="269"/>
    </location>
</feature>
<dbReference type="PANTHER" id="PTHR14413">
    <property type="entry name" value="RIBOSOMAL PROTEIN L17"/>
    <property type="match status" value="1"/>
</dbReference>
<protein>
    <recommendedName>
        <fullName evidence="6">Large ribosomal subunit protein bL17m</fullName>
    </recommendedName>
</protein>
<dbReference type="FunCoup" id="A0A177CIX4">
    <property type="interactions" value="597"/>
</dbReference>
<dbReference type="Gene3D" id="3.90.1030.10">
    <property type="entry name" value="Ribosomal protein L17"/>
    <property type="match status" value="1"/>
</dbReference>
<evidence type="ECO:0000256" key="9">
    <source>
        <dbReference type="SAM" id="MobiDB-lite"/>
    </source>
</evidence>
<dbReference type="PROSITE" id="PS01167">
    <property type="entry name" value="RIBOSOMAL_L17"/>
    <property type="match status" value="1"/>
</dbReference>
<keyword evidence="3 8" id="KW-0689">Ribosomal protein</keyword>
<comment type="function">
    <text evidence="7">Component of the mitochondrial ribosome (mitoribosome), a dedicated translation machinery responsible for the synthesis of mitochondrial genome-encoded proteins, including at least some of the essential transmembrane subunits of the mitochondrial respiratory chain. The mitoribosomes are attached to the mitochondrial inner membrane and translation products are cotranslationally integrated into the membrane.</text>
</comment>
<evidence type="ECO:0000256" key="3">
    <source>
        <dbReference type="ARBA" id="ARBA00022980"/>
    </source>
</evidence>
<dbReference type="GO" id="GO:0005762">
    <property type="term" value="C:mitochondrial large ribosomal subunit"/>
    <property type="evidence" value="ECO:0007669"/>
    <property type="project" value="TreeGrafter"/>
</dbReference>
<dbReference type="NCBIfam" id="TIGR00059">
    <property type="entry name" value="L17"/>
    <property type="match status" value="1"/>
</dbReference>
<dbReference type="GeneID" id="28758981"/>
<accession>A0A177CIX4</accession>
<gene>
    <name evidence="10" type="ORF">CC84DRAFT_1117472</name>
</gene>
<feature type="compositionally biased region" description="Basic and acidic residues" evidence="9">
    <location>
        <begin position="241"/>
        <end position="256"/>
    </location>
</feature>
<evidence type="ECO:0000256" key="4">
    <source>
        <dbReference type="ARBA" id="ARBA00023128"/>
    </source>
</evidence>
<dbReference type="GO" id="GO:0003735">
    <property type="term" value="F:structural constituent of ribosome"/>
    <property type="evidence" value="ECO:0007669"/>
    <property type="project" value="InterPro"/>
</dbReference>
<dbReference type="RefSeq" id="XP_018037631.1">
    <property type="nucleotide sequence ID" value="XM_018175495.1"/>
</dbReference>
<dbReference type="InterPro" id="IPR000456">
    <property type="entry name" value="Ribosomal_bL17"/>
</dbReference>
<dbReference type="PANTHER" id="PTHR14413:SF16">
    <property type="entry name" value="LARGE RIBOSOMAL SUBUNIT PROTEIN BL17M"/>
    <property type="match status" value="1"/>
</dbReference>
<dbReference type="GO" id="GO:0006412">
    <property type="term" value="P:translation"/>
    <property type="evidence" value="ECO:0007669"/>
    <property type="project" value="InterPro"/>
</dbReference>
<evidence type="ECO:0000256" key="7">
    <source>
        <dbReference type="ARBA" id="ARBA00037226"/>
    </source>
</evidence>
<dbReference type="Pfam" id="PF01196">
    <property type="entry name" value="Ribosomal_L17"/>
    <property type="match status" value="1"/>
</dbReference>
<comment type="subcellular location">
    <subcellularLocation>
        <location evidence="1">Mitochondrion</location>
    </subcellularLocation>
</comment>
<evidence type="ECO:0000256" key="8">
    <source>
        <dbReference type="RuleBase" id="RU000660"/>
    </source>
</evidence>
<evidence type="ECO:0000313" key="11">
    <source>
        <dbReference type="Proteomes" id="UP000077069"/>
    </source>
</evidence>
<dbReference type="Proteomes" id="UP000077069">
    <property type="component" value="Unassembled WGS sequence"/>
</dbReference>
<proteinExistence type="inferred from homology"/>
<evidence type="ECO:0000256" key="2">
    <source>
        <dbReference type="ARBA" id="ARBA00008777"/>
    </source>
</evidence>
<dbReference type="InParanoid" id="A0A177CIX4"/>
<keyword evidence="11" id="KW-1185">Reference proteome</keyword>
<dbReference type="AlphaFoldDB" id="A0A177CIX4"/>
<evidence type="ECO:0000256" key="1">
    <source>
        <dbReference type="ARBA" id="ARBA00004173"/>
    </source>
</evidence>
<sequence>MAGGHMKYRHLSRSSSHRQALLRNLVTSLFKQESITTTWHKAKEAQRLAEKLVTLGKKNTEATRRRAHQIFFEPNELVPKLFGPIRERYLERPGGYTRVLRIEPTKEDQAESAILELVDGPKDMRFAMTAKTLSNLPETTRMNELTAKNVKKVTQFRQDGVEHLRNMVEKMREGKKKRWDTRTLLGPRRVYLLEERQVRDRHLPEPVNDGELPNPVKMLHGGVLQKGTKIWNVRDIVERQKNKSKEGARLEAEKAQKKQQKQPKALQSA</sequence>
<evidence type="ECO:0000256" key="5">
    <source>
        <dbReference type="ARBA" id="ARBA00023274"/>
    </source>
</evidence>
<dbReference type="EMBL" id="KV441551">
    <property type="protein sequence ID" value="OAG07266.1"/>
    <property type="molecule type" value="Genomic_DNA"/>
</dbReference>
<dbReference type="InterPro" id="IPR047859">
    <property type="entry name" value="Ribosomal_bL17_CS"/>
</dbReference>
<comment type="similarity">
    <text evidence="2 8">Belongs to the bacterial ribosomal protein bL17 family.</text>
</comment>
<evidence type="ECO:0000256" key="6">
    <source>
        <dbReference type="ARBA" id="ARBA00035290"/>
    </source>
</evidence>
<reference evidence="10 11" key="1">
    <citation type="submission" date="2016-05" db="EMBL/GenBank/DDBJ databases">
        <title>Comparative analysis of secretome profiles of manganese(II)-oxidizing ascomycete fungi.</title>
        <authorList>
            <consortium name="DOE Joint Genome Institute"/>
            <person name="Zeiner C.A."/>
            <person name="Purvine S.O."/>
            <person name="Zink E.M."/>
            <person name="Wu S."/>
            <person name="Pasa-Tolic L."/>
            <person name="Chaput D.L."/>
            <person name="Haridas S."/>
            <person name="Grigoriev I.V."/>
            <person name="Santelli C.M."/>
            <person name="Hansel C.M."/>
        </authorList>
    </citation>
    <scope>NUCLEOTIDE SEQUENCE [LARGE SCALE GENOMIC DNA]</scope>
    <source>
        <strain evidence="10 11">AP3s5-JAC2a</strain>
    </source>
</reference>
<keyword evidence="5 8" id="KW-0687">Ribonucleoprotein</keyword>
<dbReference type="SUPFAM" id="SSF64263">
    <property type="entry name" value="Prokaryotic ribosomal protein L17"/>
    <property type="match status" value="1"/>
</dbReference>
<name>A0A177CIX4_9PLEO</name>
<dbReference type="OrthoDB" id="275000at2759"/>
<dbReference type="InterPro" id="IPR036373">
    <property type="entry name" value="Ribosomal_bL17_sf"/>
</dbReference>
<dbReference type="STRING" id="1460663.A0A177CIX4"/>